<feature type="signal peptide" evidence="9">
    <location>
        <begin position="1"/>
        <end position="18"/>
    </location>
</feature>
<keyword evidence="5" id="KW-0378">Hydrolase</keyword>
<organism evidence="12 13">
    <name type="scientific">Polaribacter sejongensis</name>
    <dbReference type="NCBI Taxonomy" id="985043"/>
    <lineage>
        <taxon>Bacteria</taxon>
        <taxon>Pseudomonadati</taxon>
        <taxon>Bacteroidota</taxon>
        <taxon>Flavobacteriia</taxon>
        <taxon>Flavobacteriales</taxon>
        <taxon>Flavobacteriaceae</taxon>
    </lineage>
</organism>
<dbReference type="PROSITE" id="PS00143">
    <property type="entry name" value="INSULINASE"/>
    <property type="match status" value="1"/>
</dbReference>
<evidence type="ECO:0000256" key="5">
    <source>
        <dbReference type="ARBA" id="ARBA00022801"/>
    </source>
</evidence>
<dbReference type="InterPro" id="IPR011765">
    <property type="entry name" value="Pept_M16_N"/>
</dbReference>
<feature type="domain" description="Peptidase M16 C-terminal" evidence="11">
    <location>
        <begin position="205"/>
        <end position="387"/>
    </location>
</feature>
<evidence type="ECO:0000256" key="2">
    <source>
        <dbReference type="ARBA" id="ARBA00007261"/>
    </source>
</evidence>
<dbReference type="AlphaFoldDB" id="A0AAJ1QXE3"/>
<accession>A0AAJ1QXE3</accession>
<evidence type="ECO:0000259" key="11">
    <source>
        <dbReference type="Pfam" id="PF05193"/>
    </source>
</evidence>
<evidence type="ECO:0000256" key="6">
    <source>
        <dbReference type="ARBA" id="ARBA00022833"/>
    </source>
</evidence>
<dbReference type="InterPro" id="IPR011249">
    <property type="entry name" value="Metalloenz_LuxS/M16"/>
</dbReference>
<sequence>MKHLILLLLLPLSFFVNAQSLDLNQPLPIDKSIKKGVLPNGLTYYIKSTNVVKGAASYYIIQNVGSVLENDDQQGLAHFLEHMAFNGTQTFPGKSMLNTLQKHGAVFGKDINAYTSFDETVYNINNIPTKDSLVDTCLTILNDWSNYLLLTDEEIDAERAVIKEEWRTRQSGQMRLFEISLPIKFNHSKYADRLPIGEMSIVENFDYKTLRNFYHDWYRTDLQAIAVIGDVNIETIEQKIIKKFSKIPAIKNPRERFTVNVPNNDKMMYSLGMDPEVSTANISYGIRHQKPLETGTIGHLKRSLQESMVTSMLNARISEQAQKPEASFLGAGMSYGSMSRTSNFLSIRLAPKPNLQKEAFSEVLTEIERAVKFGFVQSEINRKIMQLKTAYKNQVAKKESVSHKRIIGSIKSNYLENSTISDIEKQFVIVKQIFSTITKGDLHKTIKRLYAKNNRFINVTGVAEQYNLTEADAIKIINLAENDSTIEPYKESMQGKTLVSDIRIKSGKIIKNLTNNELKSTTFLLNNNIKVHYKFVNKEKDKVALNGLSYGGKSLLNDIDLPSANLLGNLIQMSGLGDFNTTDLRKVLAGKTANVRIRLNEISESISGGSNSQDVETMLQMVHLYFVKPRFDPSAFKVLKSNLDSYITSRTNSISEKMNDSLKIVLYGKNNPKIRLFNQEYVSDIKFDKIKSIYESRFHDASDFEFFIVGDVKADQLKPLLEKYIASIPTYNTKEVFIDNGAEWVSDKITEDVYLAMEDPKSTVNILYKKEIPYTVENAIYANVLGDILQLRITETVRETEGGAYSPRANAHLIREPKSELNVSFKFDCNPELADKLVGIVNTELQKIADGNIKEEDLNKTRSNLLKERTQSIDKNAYDMRLLTSFFRYDLNINDPKNFENIVNKVSIKNIQDMASQVLNEGESYRVVFKPNK</sequence>
<reference evidence="12 13" key="1">
    <citation type="journal article" date="2014" name="Int. J. Syst. Evol. Microbiol.">
        <title>Complete genome sequence of Corynebacterium casei LMG S-19264T (=DSM 44701T), isolated from a smear-ripened cheese.</title>
        <authorList>
            <consortium name="US DOE Joint Genome Institute (JGI-PGF)"/>
            <person name="Walter F."/>
            <person name="Albersmeier A."/>
            <person name="Kalinowski J."/>
            <person name="Ruckert C."/>
        </authorList>
    </citation>
    <scope>NUCLEOTIDE SEQUENCE [LARGE SCALE GENOMIC DNA]</scope>
    <source>
        <strain evidence="12 13">CECT 8670</strain>
    </source>
</reference>
<evidence type="ECO:0000256" key="3">
    <source>
        <dbReference type="ARBA" id="ARBA00022670"/>
    </source>
</evidence>
<keyword evidence="9" id="KW-0732">Signal</keyword>
<dbReference type="Pfam" id="PF05193">
    <property type="entry name" value="Peptidase_M16_C"/>
    <property type="match status" value="2"/>
</dbReference>
<dbReference type="Gene3D" id="3.30.830.10">
    <property type="entry name" value="Metalloenzyme, LuxS/M16 peptidase-like"/>
    <property type="match status" value="4"/>
</dbReference>
<evidence type="ECO:0000256" key="9">
    <source>
        <dbReference type="SAM" id="SignalP"/>
    </source>
</evidence>
<dbReference type="PANTHER" id="PTHR43690:SF34">
    <property type="entry name" value="ZINC PROTEASE PQQL-LIKE"/>
    <property type="match status" value="1"/>
</dbReference>
<evidence type="ECO:0000256" key="8">
    <source>
        <dbReference type="RuleBase" id="RU004447"/>
    </source>
</evidence>
<evidence type="ECO:0000313" key="13">
    <source>
        <dbReference type="Proteomes" id="UP001228636"/>
    </source>
</evidence>
<evidence type="ECO:0000259" key="10">
    <source>
        <dbReference type="Pfam" id="PF00675"/>
    </source>
</evidence>
<feature type="domain" description="Peptidase M16 C-terminal" evidence="11">
    <location>
        <begin position="685"/>
        <end position="865"/>
    </location>
</feature>
<dbReference type="InterPro" id="IPR001431">
    <property type="entry name" value="Pept_M16_Zn_BS"/>
</dbReference>
<evidence type="ECO:0000256" key="1">
    <source>
        <dbReference type="ARBA" id="ARBA00001947"/>
    </source>
</evidence>
<comment type="caution">
    <text evidence="12">The sequence shown here is derived from an EMBL/GenBank/DDBJ whole genome shotgun (WGS) entry which is preliminary data.</text>
</comment>
<evidence type="ECO:0000313" key="12">
    <source>
        <dbReference type="EMBL" id="MDN3620089.1"/>
    </source>
</evidence>
<dbReference type="Pfam" id="PF00675">
    <property type="entry name" value="Peptidase_M16"/>
    <property type="match status" value="1"/>
</dbReference>
<name>A0AAJ1QXE3_9FLAO</name>
<keyword evidence="4" id="KW-0479">Metal-binding</keyword>
<dbReference type="PANTHER" id="PTHR43690">
    <property type="entry name" value="NARDILYSIN"/>
    <property type="match status" value="1"/>
</dbReference>
<dbReference type="SUPFAM" id="SSF63411">
    <property type="entry name" value="LuxS/MPP-like metallohydrolase"/>
    <property type="match status" value="4"/>
</dbReference>
<dbReference type="GO" id="GO:0006508">
    <property type="term" value="P:proteolysis"/>
    <property type="evidence" value="ECO:0007669"/>
    <property type="project" value="UniProtKB-KW"/>
</dbReference>
<dbReference type="Proteomes" id="UP001228636">
    <property type="component" value="Unassembled WGS sequence"/>
</dbReference>
<dbReference type="EMBL" id="JAUFQH010000009">
    <property type="protein sequence ID" value="MDN3620089.1"/>
    <property type="molecule type" value="Genomic_DNA"/>
</dbReference>
<keyword evidence="6" id="KW-0862">Zinc</keyword>
<gene>
    <name evidence="12" type="ORF">QWY81_11550</name>
</gene>
<comment type="similarity">
    <text evidence="2 8">Belongs to the peptidase M16 family.</text>
</comment>
<dbReference type="InterPro" id="IPR007863">
    <property type="entry name" value="Peptidase_M16_C"/>
</dbReference>
<keyword evidence="3" id="KW-0645">Protease</keyword>
<evidence type="ECO:0000256" key="7">
    <source>
        <dbReference type="ARBA" id="ARBA00023049"/>
    </source>
</evidence>
<keyword evidence="7" id="KW-0482">Metalloprotease</keyword>
<feature type="domain" description="Peptidase M16 N-terminal" evidence="10">
    <location>
        <begin position="61"/>
        <end position="171"/>
    </location>
</feature>
<feature type="chain" id="PRO_5042594998" evidence="9">
    <location>
        <begin position="19"/>
        <end position="933"/>
    </location>
</feature>
<dbReference type="GO" id="GO:0004222">
    <property type="term" value="F:metalloendopeptidase activity"/>
    <property type="evidence" value="ECO:0007669"/>
    <property type="project" value="InterPro"/>
</dbReference>
<dbReference type="InterPro" id="IPR050626">
    <property type="entry name" value="Peptidase_M16"/>
</dbReference>
<protein>
    <submittedName>
        <fullName evidence="12">Insulinase family protein</fullName>
    </submittedName>
</protein>
<dbReference type="RefSeq" id="WP_261973061.1">
    <property type="nucleotide sequence ID" value="NZ_CP103460.1"/>
</dbReference>
<evidence type="ECO:0000256" key="4">
    <source>
        <dbReference type="ARBA" id="ARBA00022723"/>
    </source>
</evidence>
<proteinExistence type="inferred from homology"/>
<comment type="cofactor">
    <cofactor evidence="1">
        <name>Zn(2+)</name>
        <dbReference type="ChEBI" id="CHEBI:29105"/>
    </cofactor>
</comment>
<dbReference type="GO" id="GO:0046872">
    <property type="term" value="F:metal ion binding"/>
    <property type="evidence" value="ECO:0007669"/>
    <property type="project" value="UniProtKB-KW"/>
</dbReference>